<reference evidence="12 13" key="1">
    <citation type="submission" date="2020-04" db="EMBL/GenBank/DDBJ databases">
        <title>Genome sequence for Sphingorhabdus sp. strain M1.</title>
        <authorList>
            <person name="Park S.-J."/>
        </authorList>
    </citation>
    <scope>NUCLEOTIDE SEQUENCE [LARGE SCALE GENOMIC DNA]</scope>
    <source>
        <strain evidence="12 13">JK6</strain>
    </source>
</reference>
<protein>
    <recommendedName>
        <fullName evidence="3">Type II secretion system protein N</fullName>
    </recommendedName>
    <alternativeName>
        <fullName evidence="10">General secretion pathway protein N</fullName>
    </alternativeName>
</protein>
<dbReference type="KEGG" id="phao:HF685_13755"/>
<evidence type="ECO:0000256" key="4">
    <source>
        <dbReference type="ARBA" id="ARBA00022448"/>
    </source>
</evidence>
<evidence type="ECO:0000256" key="11">
    <source>
        <dbReference type="SAM" id="Phobius"/>
    </source>
</evidence>
<evidence type="ECO:0000256" key="7">
    <source>
        <dbReference type="ARBA" id="ARBA00022692"/>
    </source>
</evidence>
<keyword evidence="9 11" id="KW-0472">Membrane</keyword>
<evidence type="ECO:0000256" key="5">
    <source>
        <dbReference type="ARBA" id="ARBA00022475"/>
    </source>
</evidence>
<gene>
    <name evidence="12" type="ORF">HF685_13755</name>
</gene>
<evidence type="ECO:0000256" key="9">
    <source>
        <dbReference type="ARBA" id="ARBA00023136"/>
    </source>
</evidence>
<evidence type="ECO:0000256" key="8">
    <source>
        <dbReference type="ARBA" id="ARBA00022927"/>
    </source>
</evidence>
<evidence type="ECO:0000313" key="12">
    <source>
        <dbReference type="EMBL" id="QJB70216.1"/>
    </source>
</evidence>
<name>A0A6H2DRB8_9SPHN</name>
<keyword evidence="13" id="KW-1185">Reference proteome</keyword>
<comment type="similarity">
    <text evidence="2">Belongs to the GSP N family.</text>
</comment>
<dbReference type="Pfam" id="PF01203">
    <property type="entry name" value="T2SSN"/>
    <property type="match status" value="1"/>
</dbReference>
<accession>A0A6H2DRB8</accession>
<evidence type="ECO:0000256" key="1">
    <source>
        <dbReference type="ARBA" id="ARBA00004533"/>
    </source>
</evidence>
<organism evidence="12 13">
    <name type="scientific">Parasphingorhabdus halotolerans</name>
    <dbReference type="NCBI Taxonomy" id="2725558"/>
    <lineage>
        <taxon>Bacteria</taxon>
        <taxon>Pseudomonadati</taxon>
        <taxon>Pseudomonadota</taxon>
        <taxon>Alphaproteobacteria</taxon>
        <taxon>Sphingomonadales</taxon>
        <taxon>Sphingomonadaceae</taxon>
        <taxon>Parasphingorhabdus</taxon>
    </lineage>
</organism>
<evidence type="ECO:0000313" key="13">
    <source>
        <dbReference type="Proteomes" id="UP000501600"/>
    </source>
</evidence>
<feature type="transmembrane region" description="Helical" evidence="11">
    <location>
        <begin position="20"/>
        <end position="42"/>
    </location>
</feature>
<dbReference type="GO" id="GO:0015628">
    <property type="term" value="P:protein secretion by the type II secretion system"/>
    <property type="evidence" value="ECO:0007669"/>
    <property type="project" value="InterPro"/>
</dbReference>
<keyword evidence="8" id="KW-0653">Protein transport</keyword>
<dbReference type="GO" id="GO:0015627">
    <property type="term" value="C:type II protein secretion system complex"/>
    <property type="evidence" value="ECO:0007669"/>
    <property type="project" value="InterPro"/>
</dbReference>
<dbReference type="AlphaFoldDB" id="A0A6H2DRB8"/>
<dbReference type="EMBL" id="CP051217">
    <property type="protein sequence ID" value="QJB70216.1"/>
    <property type="molecule type" value="Genomic_DNA"/>
</dbReference>
<proteinExistence type="inferred from homology"/>
<dbReference type="InterPro" id="IPR022792">
    <property type="entry name" value="T2SS_protein-GspN"/>
</dbReference>
<comment type="subcellular location">
    <subcellularLocation>
        <location evidence="1">Cell inner membrane</location>
    </subcellularLocation>
</comment>
<keyword evidence="7 11" id="KW-0812">Transmembrane</keyword>
<evidence type="ECO:0000256" key="10">
    <source>
        <dbReference type="ARBA" id="ARBA00030772"/>
    </source>
</evidence>
<keyword evidence="4" id="KW-0813">Transport</keyword>
<dbReference type="GO" id="GO:0005886">
    <property type="term" value="C:plasma membrane"/>
    <property type="evidence" value="ECO:0007669"/>
    <property type="project" value="UniProtKB-SubCell"/>
</dbReference>
<keyword evidence="6" id="KW-0997">Cell inner membrane</keyword>
<evidence type="ECO:0000256" key="3">
    <source>
        <dbReference type="ARBA" id="ARBA00021563"/>
    </source>
</evidence>
<keyword evidence="5" id="KW-1003">Cell membrane</keyword>
<evidence type="ECO:0000256" key="6">
    <source>
        <dbReference type="ARBA" id="ARBA00022519"/>
    </source>
</evidence>
<keyword evidence="11" id="KW-1133">Transmembrane helix</keyword>
<evidence type="ECO:0000256" key="2">
    <source>
        <dbReference type="ARBA" id="ARBA00007208"/>
    </source>
</evidence>
<dbReference type="Proteomes" id="UP000501600">
    <property type="component" value="Chromosome"/>
</dbReference>
<sequence length="266" mass="28395">MTSSFLNSDSEGKQVSRALTYILIFIALVALALFLMPLRLAVSMAGLEDSRFSAREISGSIWSGRIDSAQLGPFDLGDLDASVKFLPLLTGRILMDLERPADTSDQGLRATIGRQGKSLLVENVTTDLSVGSQLAPLPTSQIMLDNVSVAFANGRCQSASGKVRLSLDANIPGLDLKQGLLGNAECQNGVLVLPLQSGSGMETLTLKLQGNGFYTARLFLSGNERAWALLLPTLGFLKVPSGYAIKVAGQLGQKGEYEQDSKILYP</sequence>